<sequence length="376" mass="42374">MANTLYRGEIFLTPTELESFQERLEQLWKAAAEEGAAVDIPWKLMPLDAAVSRAQSLLQSDLIDMNVTLTPKRERSSNTHTRKNASRRTSSTEVAGHETIDEDIDSLFKEIMDEDFDDIENVIEPHHQAFQELDDSVDYDDTSPIYPLLHPDETLLPSMPSWVEKFHHVISSLCRTKSGSQFVTHIELESNSVPEGGESRSEPPKMTLQLVLEKLLKNNYGSATEAFTEVYAMLIAVFKFQNPGTRSWMYTHDACCRLDKLRRDSGLIDSEVATVGFGGKHPPAPINQAQQSVESLADARPISPEEKVQFQDALSALSPENHVELYIAFENTAVWRNVGNGEIELDDDATDPNVFRDMMRWANQANNNHVESDLQP</sequence>
<gene>
    <name evidence="2" type="ORF">BaOVIS_014250</name>
</gene>
<evidence type="ECO:0000313" key="2">
    <source>
        <dbReference type="EMBL" id="GFE54021.1"/>
    </source>
</evidence>
<dbReference type="Proteomes" id="UP001057455">
    <property type="component" value="Unassembled WGS sequence"/>
</dbReference>
<proteinExistence type="predicted"/>
<evidence type="ECO:0000256" key="1">
    <source>
        <dbReference type="SAM" id="MobiDB-lite"/>
    </source>
</evidence>
<name>A0A9W5TAX3_BABOV</name>
<comment type="caution">
    <text evidence="2">The sequence shown here is derived from an EMBL/GenBank/DDBJ whole genome shotgun (WGS) entry which is preliminary data.</text>
</comment>
<dbReference type="AlphaFoldDB" id="A0A9W5TAX3"/>
<reference evidence="2" key="1">
    <citation type="submission" date="2019-12" db="EMBL/GenBank/DDBJ databases">
        <title>Genome sequence of Babesia ovis.</title>
        <authorList>
            <person name="Yamagishi J."/>
            <person name="Sevinc F."/>
            <person name="Xuan X."/>
        </authorList>
    </citation>
    <scope>NUCLEOTIDE SEQUENCE</scope>
    <source>
        <strain evidence="2">Selcuk</strain>
    </source>
</reference>
<dbReference type="OrthoDB" id="343702at2759"/>
<keyword evidence="3" id="KW-1185">Reference proteome</keyword>
<accession>A0A9W5TAX3</accession>
<organism evidence="2 3">
    <name type="scientific">Babesia ovis</name>
    <dbReference type="NCBI Taxonomy" id="5869"/>
    <lineage>
        <taxon>Eukaryota</taxon>
        <taxon>Sar</taxon>
        <taxon>Alveolata</taxon>
        <taxon>Apicomplexa</taxon>
        <taxon>Aconoidasida</taxon>
        <taxon>Piroplasmida</taxon>
        <taxon>Babesiidae</taxon>
        <taxon>Babesia</taxon>
    </lineage>
</organism>
<dbReference type="EMBL" id="BLIY01000008">
    <property type="protein sequence ID" value="GFE54021.1"/>
    <property type="molecule type" value="Genomic_DNA"/>
</dbReference>
<feature type="region of interest" description="Disordered" evidence="1">
    <location>
        <begin position="71"/>
        <end position="96"/>
    </location>
</feature>
<evidence type="ECO:0000313" key="3">
    <source>
        <dbReference type="Proteomes" id="UP001057455"/>
    </source>
</evidence>
<protein>
    <submittedName>
        <fullName evidence="2">ABC transporter, putative</fullName>
    </submittedName>
</protein>